<evidence type="ECO:0000256" key="2">
    <source>
        <dbReference type="ARBA" id="ARBA00023015"/>
    </source>
</evidence>
<dbReference type="SMART" id="SM00342">
    <property type="entry name" value="HTH_ARAC"/>
    <property type="match status" value="1"/>
</dbReference>
<evidence type="ECO:0000259" key="7">
    <source>
        <dbReference type="PROSITE" id="PS01124"/>
    </source>
</evidence>
<dbReference type="SUPFAM" id="SSF52172">
    <property type="entry name" value="CheY-like"/>
    <property type="match status" value="1"/>
</dbReference>
<evidence type="ECO:0000313" key="9">
    <source>
        <dbReference type="EMBL" id="MCC2148732.1"/>
    </source>
</evidence>
<name>A0ABS8EUJ4_9FIRM</name>
<organism evidence="9 10">
    <name type="scientific">Hominisplanchenecus faecis</name>
    <dbReference type="NCBI Taxonomy" id="2885351"/>
    <lineage>
        <taxon>Bacteria</taxon>
        <taxon>Bacillati</taxon>
        <taxon>Bacillota</taxon>
        <taxon>Clostridia</taxon>
        <taxon>Lachnospirales</taxon>
        <taxon>Lachnospiraceae</taxon>
        <taxon>Hominisplanchenecus</taxon>
    </lineage>
</organism>
<protein>
    <recommendedName>
        <fullName evidence="1">Stage 0 sporulation protein A homolog</fullName>
    </recommendedName>
</protein>
<feature type="domain" description="Response regulatory" evidence="8">
    <location>
        <begin position="3"/>
        <end position="120"/>
    </location>
</feature>
<dbReference type="PANTHER" id="PTHR43280:SF28">
    <property type="entry name" value="HTH-TYPE TRANSCRIPTIONAL ACTIVATOR RHAS"/>
    <property type="match status" value="1"/>
</dbReference>
<dbReference type="PROSITE" id="PS50110">
    <property type="entry name" value="RESPONSE_REGULATORY"/>
    <property type="match status" value="1"/>
</dbReference>
<evidence type="ECO:0000256" key="1">
    <source>
        <dbReference type="ARBA" id="ARBA00018672"/>
    </source>
</evidence>
<dbReference type="Pfam" id="PF00072">
    <property type="entry name" value="Response_reg"/>
    <property type="match status" value="1"/>
</dbReference>
<keyword evidence="2" id="KW-0805">Transcription regulation</keyword>
<dbReference type="SMART" id="SM00448">
    <property type="entry name" value="REC"/>
    <property type="match status" value="1"/>
</dbReference>
<evidence type="ECO:0000313" key="10">
    <source>
        <dbReference type="Proteomes" id="UP001299235"/>
    </source>
</evidence>
<gene>
    <name evidence="9" type="ORF">LKD42_05635</name>
</gene>
<proteinExistence type="predicted"/>
<evidence type="ECO:0000256" key="3">
    <source>
        <dbReference type="ARBA" id="ARBA00023125"/>
    </source>
</evidence>
<comment type="function">
    <text evidence="5">May play the central regulatory role in sporulation. It may be an element of the effector pathway responsible for the activation of sporulation genes in response to nutritional stress. Spo0A may act in concert with spo0H (a sigma factor) to control the expression of some genes that are critical to the sporulation process.</text>
</comment>
<keyword evidence="6" id="KW-0597">Phosphoprotein</keyword>
<evidence type="ECO:0000256" key="4">
    <source>
        <dbReference type="ARBA" id="ARBA00023163"/>
    </source>
</evidence>
<reference evidence="9 10" key="1">
    <citation type="submission" date="2021-10" db="EMBL/GenBank/DDBJ databases">
        <title>Anaerobic single-cell dispensing facilitates the cultivation of human gut bacteria.</title>
        <authorList>
            <person name="Afrizal A."/>
        </authorList>
    </citation>
    <scope>NUCLEOTIDE SEQUENCE [LARGE SCALE GENOMIC DNA]</scope>
    <source>
        <strain evidence="9 10">CLA-AA-H246</strain>
    </source>
</reference>
<dbReference type="PRINTS" id="PR00032">
    <property type="entry name" value="HTHARAC"/>
</dbReference>
<feature type="modified residue" description="4-aspartylphosphate" evidence="6">
    <location>
        <position position="55"/>
    </location>
</feature>
<dbReference type="InterPro" id="IPR001789">
    <property type="entry name" value="Sig_transdc_resp-reg_receiver"/>
</dbReference>
<dbReference type="PROSITE" id="PS01124">
    <property type="entry name" value="HTH_ARAC_FAMILY_2"/>
    <property type="match status" value="1"/>
</dbReference>
<dbReference type="Proteomes" id="UP001299235">
    <property type="component" value="Unassembled WGS sequence"/>
</dbReference>
<dbReference type="CDD" id="cd17536">
    <property type="entry name" value="REC_YesN-like"/>
    <property type="match status" value="1"/>
</dbReference>
<dbReference type="InterPro" id="IPR011006">
    <property type="entry name" value="CheY-like_superfamily"/>
</dbReference>
<dbReference type="Gene3D" id="1.10.10.60">
    <property type="entry name" value="Homeodomain-like"/>
    <property type="match status" value="2"/>
</dbReference>
<dbReference type="Pfam" id="PF12833">
    <property type="entry name" value="HTH_18"/>
    <property type="match status" value="1"/>
</dbReference>
<comment type="caution">
    <text evidence="9">The sequence shown here is derived from an EMBL/GenBank/DDBJ whole genome shotgun (WGS) entry which is preliminary data.</text>
</comment>
<evidence type="ECO:0000256" key="5">
    <source>
        <dbReference type="ARBA" id="ARBA00024867"/>
    </source>
</evidence>
<dbReference type="EMBL" id="JAJEQE010000013">
    <property type="protein sequence ID" value="MCC2148732.1"/>
    <property type="molecule type" value="Genomic_DNA"/>
</dbReference>
<keyword evidence="10" id="KW-1185">Reference proteome</keyword>
<dbReference type="InterPro" id="IPR020449">
    <property type="entry name" value="Tscrpt_reg_AraC-type_HTH"/>
</dbReference>
<keyword evidence="4" id="KW-0804">Transcription</keyword>
<sequence length="502" mass="59034">MIKTLIIDDNKIIREYFQTMIDWEARGFSLCAVANNGIMGWQEFSRHRPDVVITDVQMPGMSGLELSRKIREVSPDTLIIFISSYDNFNYVKDALEIGAFDYILKHETKGEKFDKKLERIRLEFESRTQRRQHYYEGQLHLALASHSAGALSKLEEILPNRYSMLLLEPASILPAFGRYFPYQEEEPCEDVILKPTNASPYMICGVHTEDSGYLLLLKSGVDLTDFAKDLCQQIFYQQKLYMYGIPICERETISNSLSLFEKYHTCTRRKYFRKYDCIILPFESENTGNIIEHGEILETLNRLDIRKTSELIDHLAYMICSSCDYDLLCEISDLFLSFLVQKEKDLCDQSLVLYKEDDQKLWKNAEEIFFWFKTKFQEVFTCMHENHFDTYSKQVQEAIRYIRRNYLNDCLNVKEIADHTGMNIDHLNRLMKAETGMTVVKWLTTVRIDKAKQLILKNKKLTEIYPEVGYTNLSYFSNVFKKVCGMTPLEYRRKTLEKETID</sequence>
<dbReference type="InterPro" id="IPR018060">
    <property type="entry name" value="HTH_AraC"/>
</dbReference>
<dbReference type="SUPFAM" id="SSF46689">
    <property type="entry name" value="Homeodomain-like"/>
    <property type="match status" value="2"/>
</dbReference>
<keyword evidence="3" id="KW-0238">DNA-binding</keyword>
<evidence type="ECO:0000256" key="6">
    <source>
        <dbReference type="PROSITE-ProRule" id="PRU00169"/>
    </source>
</evidence>
<evidence type="ECO:0000259" key="8">
    <source>
        <dbReference type="PROSITE" id="PS50110"/>
    </source>
</evidence>
<dbReference type="PANTHER" id="PTHR43280">
    <property type="entry name" value="ARAC-FAMILY TRANSCRIPTIONAL REGULATOR"/>
    <property type="match status" value="1"/>
</dbReference>
<dbReference type="InterPro" id="IPR009057">
    <property type="entry name" value="Homeodomain-like_sf"/>
</dbReference>
<accession>A0ABS8EUJ4</accession>
<feature type="domain" description="HTH araC/xylS-type" evidence="7">
    <location>
        <begin position="396"/>
        <end position="494"/>
    </location>
</feature>
<dbReference type="Gene3D" id="3.40.50.2300">
    <property type="match status" value="1"/>
</dbReference>